<feature type="binding site" evidence="18">
    <location>
        <begin position="133"/>
        <end position="139"/>
    </location>
    <ligand>
        <name>(6S)-NADPHX</name>
        <dbReference type="ChEBI" id="CHEBI:64076"/>
    </ligand>
</feature>
<dbReference type="GO" id="GO:0005524">
    <property type="term" value="F:ATP binding"/>
    <property type="evidence" value="ECO:0007669"/>
    <property type="project" value="UniProtKB-UniRule"/>
</dbReference>
<dbReference type="AlphaFoldDB" id="A0AA95NDP9"/>
<evidence type="ECO:0000259" key="20">
    <source>
        <dbReference type="PROSITE" id="PS51383"/>
    </source>
</evidence>
<dbReference type="EMBL" id="CP116346">
    <property type="protein sequence ID" value="WIT11818.1"/>
    <property type="molecule type" value="Genomic_DNA"/>
</dbReference>
<evidence type="ECO:0000256" key="6">
    <source>
        <dbReference type="ARBA" id="ARBA00022741"/>
    </source>
</evidence>
<keyword evidence="23" id="KW-1185">Reference proteome</keyword>
<feature type="binding site" evidence="17">
    <location>
        <position position="261"/>
    </location>
    <ligand>
        <name>(6S)-NADPHX</name>
        <dbReference type="ChEBI" id="CHEBI:64076"/>
    </ligand>
</feature>
<evidence type="ECO:0000256" key="14">
    <source>
        <dbReference type="ARBA" id="ARBA00025153"/>
    </source>
</evidence>
<evidence type="ECO:0000256" key="10">
    <source>
        <dbReference type="ARBA" id="ARBA00023027"/>
    </source>
</evidence>
<keyword evidence="12 17" id="KW-0456">Lyase</keyword>
<dbReference type="GO" id="GO:0046872">
    <property type="term" value="F:metal ion binding"/>
    <property type="evidence" value="ECO:0007669"/>
    <property type="project" value="UniProtKB-UniRule"/>
</dbReference>
<evidence type="ECO:0000256" key="4">
    <source>
        <dbReference type="ARBA" id="ARBA00009524"/>
    </source>
</evidence>
<comment type="catalytic activity">
    <reaction evidence="2 18 19">
        <text>(6R)-NADPHX = (6S)-NADPHX</text>
        <dbReference type="Rhea" id="RHEA:32227"/>
        <dbReference type="ChEBI" id="CHEBI:64076"/>
        <dbReference type="ChEBI" id="CHEBI:64077"/>
        <dbReference type="EC" id="5.1.99.6"/>
    </reaction>
</comment>
<evidence type="ECO:0000259" key="21">
    <source>
        <dbReference type="PROSITE" id="PS51385"/>
    </source>
</evidence>
<comment type="function">
    <text evidence="18">Catalyzes the epimerization of the S- and R-forms of NAD(P)HX, a damaged form of NAD(P)H that is a result of enzymatic or heat-dependent hydration. This is a prerequisite for the S-specific NAD(P)H-hydrate dehydratase to allow the repair of both epimers of NAD(P)HX.</text>
</comment>
<feature type="binding site" evidence="17">
    <location>
        <position position="442"/>
    </location>
    <ligand>
        <name>(6S)-NADPHX</name>
        <dbReference type="ChEBI" id="CHEBI:64076"/>
    </ligand>
</feature>
<evidence type="ECO:0000256" key="15">
    <source>
        <dbReference type="ARBA" id="ARBA00048238"/>
    </source>
</evidence>
<keyword evidence="10 17" id="KW-0520">NAD</keyword>
<proteinExistence type="inferred from homology"/>
<evidence type="ECO:0000256" key="19">
    <source>
        <dbReference type="PIRNR" id="PIRNR017184"/>
    </source>
</evidence>
<evidence type="ECO:0000256" key="3">
    <source>
        <dbReference type="ARBA" id="ARBA00006001"/>
    </source>
</evidence>
<feature type="binding site" evidence="18">
    <location>
        <position position="162"/>
    </location>
    <ligand>
        <name>(6S)-NADPHX</name>
        <dbReference type="ChEBI" id="CHEBI:64076"/>
    </ligand>
</feature>
<keyword evidence="9 18" id="KW-0630">Potassium</keyword>
<keyword evidence="7 17" id="KW-0067">ATP-binding</keyword>
<dbReference type="InterPro" id="IPR000631">
    <property type="entry name" value="CARKD"/>
</dbReference>
<comment type="similarity">
    <text evidence="17">Belongs to the NnrD/CARKD family.</text>
</comment>
<comment type="cofactor">
    <cofactor evidence="17">
        <name>Mg(2+)</name>
        <dbReference type="ChEBI" id="CHEBI:18420"/>
    </cofactor>
</comment>
<dbReference type="Pfam" id="PF03853">
    <property type="entry name" value="YjeF_N"/>
    <property type="match status" value="1"/>
</dbReference>
<keyword evidence="5 18" id="KW-0479">Metal-binding</keyword>
<dbReference type="InterPro" id="IPR029056">
    <property type="entry name" value="Ribokinase-like"/>
</dbReference>
<reference evidence="22" key="1">
    <citation type="submission" date="2023-01" db="EMBL/GenBank/DDBJ databases">
        <title>Whole genome sequence of Paucibacter sp. S2-9 isolated from pond sediment.</title>
        <authorList>
            <person name="Jung J.Y."/>
        </authorList>
    </citation>
    <scope>NUCLEOTIDE SEQUENCE</scope>
    <source>
        <strain evidence="22">S2-9</strain>
    </source>
</reference>
<dbReference type="PANTHER" id="PTHR12592:SF0">
    <property type="entry name" value="ATP-DEPENDENT (S)-NAD(P)H-HYDRATE DEHYDRATASE"/>
    <property type="match status" value="1"/>
</dbReference>
<dbReference type="GO" id="GO:0110051">
    <property type="term" value="P:metabolite repair"/>
    <property type="evidence" value="ECO:0007669"/>
    <property type="project" value="TreeGrafter"/>
</dbReference>
<organism evidence="22 23">
    <name type="scientific">Paucibacter sediminis</name>
    <dbReference type="NCBI Taxonomy" id="3019553"/>
    <lineage>
        <taxon>Bacteria</taxon>
        <taxon>Pseudomonadati</taxon>
        <taxon>Pseudomonadota</taxon>
        <taxon>Betaproteobacteria</taxon>
        <taxon>Burkholderiales</taxon>
        <taxon>Sphaerotilaceae</taxon>
        <taxon>Roseateles</taxon>
    </lineage>
</organism>
<dbReference type="EC" id="5.1.99.6" evidence="19"/>
<evidence type="ECO:0000256" key="5">
    <source>
        <dbReference type="ARBA" id="ARBA00022723"/>
    </source>
</evidence>
<dbReference type="Proteomes" id="UP001177769">
    <property type="component" value="Chromosome"/>
</dbReference>
<dbReference type="SUPFAM" id="SSF53613">
    <property type="entry name" value="Ribokinase-like"/>
    <property type="match status" value="1"/>
</dbReference>
<evidence type="ECO:0000256" key="16">
    <source>
        <dbReference type="ARBA" id="ARBA00049209"/>
    </source>
</evidence>
<evidence type="ECO:0000256" key="9">
    <source>
        <dbReference type="ARBA" id="ARBA00022958"/>
    </source>
</evidence>
<evidence type="ECO:0000313" key="22">
    <source>
        <dbReference type="EMBL" id="WIT11818.1"/>
    </source>
</evidence>
<dbReference type="GO" id="GO:0052856">
    <property type="term" value="F:NAD(P)HX epimerase activity"/>
    <property type="evidence" value="ECO:0007669"/>
    <property type="project" value="UniProtKB-UniRule"/>
</dbReference>
<evidence type="ECO:0000256" key="12">
    <source>
        <dbReference type="ARBA" id="ARBA00023239"/>
    </source>
</evidence>
<sequence length="504" mass="51157">MIKVLPASTALALHGQASCRALEAAAQAGLPAHHLMERAGLAVAKLARAVAPLARSVWVLCGPGNNGGDGLVAGRLLAVAGLRVHLTLLNEGKPLPADAAAALHAAQVAGLAIHGQLADAPAAPDLIIDALLGLGLSRAPSAPLAEAIALINRQSCPVLAVDLPSGLQSDSGALAGAEAVRAQHTLALLSLKPGLFTAQGRAHAGEIWFEDLGATQTQAADAWLNSNADLRDWQMPGSHSSHKGSQGDLLVIGGAPGMRGAAWLAGSAGLGAGAGRVYVCLLEDSEKEAPWPPRPELMRWPEARLASPEHWQDLTLVCGCGGGAAVRGVLPALLARAARLVLDADALNAIAADPSLQALLRQRAAQGLASILTPHPLEAARLLGRSAAEVQADRLGAATALGEQLQCTVILKGSGSLIASPGELPAINSSGNAALATPGSGDVLAGWLGGLWARRPQAQTPAHAQALARSAAYWHGAAAQGLHGPLRAADLIERMHALHAPRPA</sequence>
<evidence type="ECO:0000313" key="23">
    <source>
        <dbReference type="Proteomes" id="UP001177769"/>
    </source>
</evidence>
<dbReference type="Gene3D" id="3.40.1190.20">
    <property type="match status" value="1"/>
</dbReference>
<comment type="similarity">
    <text evidence="4 19">In the C-terminal section; belongs to the NnrD/CARKD family.</text>
</comment>
<dbReference type="HAMAP" id="MF_01965">
    <property type="entry name" value="NADHX_dehydratase"/>
    <property type="match status" value="1"/>
</dbReference>
<comment type="caution">
    <text evidence="18">Lacks conserved residue(s) required for the propagation of feature annotation.</text>
</comment>
<dbReference type="Gene3D" id="3.40.50.10260">
    <property type="entry name" value="YjeF N-terminal domain"/>
    <property type="match status" value="1"/>
</dbReference>
<accession>A0AA95NDP9</accession>
<dbReference type="NCBIfam" id="TIGR00196">
    <property type="entry name" value="yjeF_cterm"/>
    <property type="match status" value="1"/>
</dbReference>
<keyword evidence="6 17" id="KW-0547">Nucleotide-binding</keyword>
<gene>
    <name evidence="18" type="primary">nnrE</name>
    <name evidence="17" type="synonym">nnrD</name>
    <name evidence="22" type="ORF">PFX98_23525</name>
</gene>
<evidence type="ECO:0000256" key="1">
    <source>
        <dbReference type="ARBA" id="ARBA00000013"/>
    </source>
</evidence>
<dbReference type="PANTHER" id="PTHR12592">
    <property type="entry name" value="ATP-DEPENDENT (S)-NAD(P)H-HYDRATE DEHYDRATASE FAMILY MEMBER"/>
    <property type="match status" value="1"/>
</dbReference>
<evidence type="ECO:0000256" key="13">
    <source>
        <dbReference type="ARBA" id="ARBA00023268"/>
    </source>
</evidence>
<keyword evidence="8 17" id="KW-0521">NADP</keyword>
<dbReference type="PROSITE" id="PS51385">
    <property type="entry name" value="YJEF_N"/>
    <property type="match status" value="1"/>
</dbReference>
<dbReference type="NCBIfam" id="TIGR00197">
    <property type="entry name" value="yjeF_nterm"/>
    <property type="match status" value="1"/>
</dbReference>
<comment type="cofactor">
    <cofactor evidence="18 19">
        <name>K(+)</name>
        <dbReference type="ChEBI" id="CHEBI:29103"/>
    </cofactor>
    <text evidence="18 19">Binds 1 potassium ion per subunit.</text>
</comment>
<feature type="binding site" evidence="18">
    <location>
        <position position="165"/>
    </location>
    <ligand>
        <name>K(+)</name>
        <dbReference type="ChEBI" id="CHEBI:29103"/>
    </ligand>
</feature>
<dbReference type="PIRSF" id="PIRSF017184">
    <property type="entry name" value="Nnr"/>
    <property type="match status" value="1"/>
</dbReference>
<dbReference type="GO" id="GO:0046496">
    <property type="term" value="P:nicotinamide nucleotide metabolic process"/>
    <property type="evidence" value="ECO:0007669"/>
    <property type="project" value="UniProtKB-UniRule"/>
</dbReference>
<feature type="binding site" evidence="17">
    <location>
        <position position="319"/>
    </location>
    <ligand>
        <name>(6S)-NADPHX</name>
        <dbReference type="ChEBI" id="CHEBI:64076"/>
    </ligand>
</feature>
<comment type="similarity">
    <text evidence="18">Belongs to the NnrE/AIBP family.</text>
</comment>
<dbReference type="CDD" id="cd01171">
    <property type="entry name" value="YXKO-related"/>
    <property type="match status" value="1"/>
</dbReference>
<evidence type="ECO:0000256" key="18">
    <source>
        <dbReference type="HAMAP-Rule" id="MF_01966"/>
    </source>
</evidence>
<protein>
    <recommendedName>
        <fullName evidence="19">Bifunctional NAD(P)H-hydrate repair enzyme</fullName>
    </recommendedName>
    <alternativeName>
        <fullName evidence="19">Nicotinamide nucleotide repair protein</fullName>
    </alternativeName>
    <domain>
        <recommendedName>
            <fullName evidence="19">ADP-dependent (S)-NAD(P)H-hydrate dehydratase</fullName>
            <ecNumber evidence="19">4.2.1.136</ecNumber>
        </recommendedName>
        <alternativeName>
            <fullName evidence="19">ADP-dependent NAD(P)HX dehydratase</fullName>
        </alternativeName>
    </domain>
    <domain>
        <recommendedName>
            <fullName evidence="19">NAD(P)H-hydrate epimerase</fullName>
            <ecNumber evidence="19">5.1.99.6</ecNumber>
        </recommendedName>
    </domain>
</protein>
<keyword evidence="13" id="KW-0511">Multifunctional enzyme</keyword>
<dbReference type="KEGG" id="pais:PFX98_23525"/>
<feature type="domain" description="YjeF C-terminal" evidence="20">
    <location>
        <begin position="226"/>
        <end position="502"/>
    </location>
</feature>
<dbReference type="EC" id="4.2.1.136" evidence="19"/>
<dbReference type="RefSeq" id="WP_285232904.1">
    <property type="nucleotide sequence ID" value="NZ_CP116346.1"/>
</dbReference>
<feature type="binding site" evidence="18">
    <location>
        <position position="66"/>
    </location>
    <ligand>
        <name>K(+)</name>
        <dbReference type="ChEBI" id="CHEBI:29103"/>
    </ligand>
</feature>
<name>A0AA95NDP9_9BURK</name>
<comment type="function">
    <text evidence="17">Catalyzes the dehydration of the S-form of NAD(P)HX at the expense of ADP, which is converted to AMP. Together with NAD(P)HX epimerase, which catalyzes the epimerization of the S- and R-forms, the enzyme allows the repair of both epimers of NAD(P)HX, a damaged form of NAD(P)H that is a result of enzymatic or heat-dependent hydration.</text>
</comment>
<evidence type="ECO:0000256" key="2">
    <source>
        <dbReference type="ARBA" id="ARBA00000909"/>
    </source>
</evidence>
<dbReference type="InterPro" id="IPR004443">
    <property type="entry name" value="YjeF_N_dom"/>
</dbReference>
<feature type="binding site" evidence="17">
    <location>
        <begin position="412"/>
        <end position="416"/>
    </location>
    <ligand>
        <name>AMP</name>
        <dbReference type="ChEBI" id="CHEBI:456215"/>
    </ligand>
</feature>
<comment type="catalytic activity">
    <reaction evidence="15 17 19">
        <text>(6S)-NADHX + ADP = AMP + phosphate + NADH + H(+)</text>
        <dbReference type="Rhea" id="RHEA:32223"/>
        <dbReference type="ChEBI" id="CHEBI:15378"/>
        <dbReference type="ChEBI" id="CHEBI:43474"/>
        <dbReference type="ChEBI" id="CHEBI:57945"/>
        <dbReference type="ChEBI" id="CHEBI:64074"/>
        <dbReference type="ChEBI" id="CHEBI:456215"/>
        <dbReference type="ChEBI" id="CHEBI:456216"/>
        <dbReference type="EC" id="4.2.1.136"/>
    </reaction>
</comment>
<evidence type="ECO:0000256" key="17">
    <source>
        <dbReference type="HAMAP-Rule" id="MF_01965"/>
    </source>
</evidence>
<feature type="binding site" evidence="17">
    <location>
        <position position="375"/>
    </location>
    <ligand>
        <name>(6S)-NADPHX</name>
        <dbReference type="ChEBI" id="CHEBI:64076"/>
    </ligand>
</feature>
<dbReference type="Pfam" id="PF01256">
    <property type="entry name" value="Carb_kinase"/>
    <property type="match status" value="1"/>
</dbReference>
<evidence type="ECO:0000256" key="7">
    <source>
        <dbReference type="ARBA" id="ARBA00022840"/>
    </source>
</evidence>
<feature type="binding site" evidence="18">
    <location>
        <begin position="65"/>
        <end position="69"/>
    </location>
    <ligand>
        <name>(6S)-NADPHX</name>
        <dbReference type="ChEBI" id="CHEBI:64076"/>
    </ligand>
</feature>
<comment type="similarity">
    <text evidence="3 19">In the N-terminal section; belongs to the NnrE/AIBP family.</text>
</comment>
<feature type="binding site" evidence="17">
    <location>
        <position position="441"/>
    </location>
    <ligand>
        <name>AMP</name>
        <dbReference type="ChEBI" id="CHEBI:456215"/>
    </ligand>
</feature>
<dbReference type="HAMAP" id="MF_01966">
    <property type="entry name" value="NADHX_epimerase"/>
    <property type="match status" value="1"/>
</dbReference>
<dbReference type="InterPro" id="IPR030677">
    <property type="entry name" value="Nnr"/>
</dbReference>
<feature type="binding site" evidence="18">
    <location>
        <position position="129"/>
    </location>
    <ligand>
        <name>K(+)</name>
        <dbReference type="ChEBI" id="CHEBI:29103"/>
    </ligand>
</feature>
<dbReference type="GO" id="GO:0052855">
    <property type="term" value="F:ADP-dependent NAD(P)H-hydrate dehydratase activity"/>
    <property type="evidence" value="ECO:0007669"/>
    <property type="project" value="UniProtKB-UniRule"/>
</dbReference>
<comment type="subunit">
    <text evidence="17">Homotetramer.</text>
</comment>
<evidence type="ECO:0000256" key="11">
    <source>
        <dbReference type="ARBA" id="ARBA00023235"/>
    </source>
</evidence>
<dbReference type="PROSITE" id="PS51383">
    <property type="entry name" value="YJEF_C_3"/>
    <property type="match status" value="1"/>
</dbReference>
<dbReference type="SUPFAM" id="SSF64153">
    <property type="entry name" value="YjeF N-terminal domain-like"/>
    <property type="match status" value="1"/>
</dbReference>
<dbReference type="InterPro" id="IPR036652">
    <property type="entry name" value="YjeF_N_dom_sf"/>
</dbReference>
<comment type="catalytic activity">
    <reaction evidence="1 18 19">
        <text>(6R)-NADHX = (6S)-NADHX</text>
        <dbReference type="Rhea" id="RHEA:32215"/>
        <dbReference type="ChEBI" id="CHEBI:64074"/>
        <dbReference type="ChEBI" id="CHEBI:64075"/>
        <dbReference type="EC" id="5.1.99.6"/>
    </reaction>
</comment>
<feature type="domain" description="YjeF N-terminal" evidence="21">
    <location>
        <begin position="19"/>
        <end position="220"/>
    </location>
</feature>
<evidence type="ECO:0000256" key="8">
    <source>
        <dbReference type="ARBA" id="ARBA00022857"/>
    </source>
</evidence>
<comment type="catalytic activity">
    <reaction evidence="16 17 19">
        <text>(6S)-NADPHX + ADP = AMP + phosphate + NADPH + H(+)</text>
        <dbReference type="Rhea" id="RHEA:32235"/>
        <dbReference type="ChEBI" id="CHEBI:15378"/>
        <dbReference type="ChEBI" id="CHEBI:43474"/>
        <dbReference type="ChEBI" id="CHEBI:57783"/>
        <dbReference type="ChEBI" id="CHEBI:64076"/>
        <dbReference type="ChEBI" id="CHEBI:456215"/>
        <dbReference type="ChEBI" id="CHEBI:456216"/>
        <dbReference type="EC" id="4.2.1.136"/>
    </reaction>
</comment>
<comment type="function">
    <text evidence="14 19">Bifunctional enzyme that catalyzes the epimerization of the S- and R-forms of NAD(P)HX and the dehydration of the S-form of NAD(P)HX at the expense of ADP, which is converted to AMP. This allows the repair of both epimers of NAD(P)HX, a damaged form of NAD(P)H that is a result of enzymatic or heat-dependent hydration.</text>
</comment>
<keyword evidence="11 18" id="KW-0413">Isomerase</keyword>